<evidence type="ECO:0000256" key="4">
    <source>
        <dbReference type="ARBA" id="ARBA00022475"/>
    </source>
</evidence>
<keyword evidence="7 11" id="KW-1133">Transmembrane helix</keyword>
<accession>A0A1G2T748</accession>
<keyword evidence="8 10" id="KW-0472">Membrane</keyword>
<evidence type="ECO:0000256" key="9">
    <source>
        <dbReference type="ARBA" id="ARBA00023306"/>
    </source>
</evidence>
<dbReference type="AlphaFoldDB" id="A0A1G2T748"/>
<feature type="transmembrane region" description="Helical" evidence="11">
    <location>
        <begin position="185"/>
        <end position="209"/>
    </location>
</feature>
<feature type="transmembrane region" description="Helical" evidence="11">
    <location>
        <begin position="229"/>
        <end position="250"/>
    </location>
</feature>
<keyword evidence="5 10" id="KW-0132">Cell division</keyword>
<evidence type="ECO:0000259" key="12">
    <source>
        <dbReference type="Pfam" id="PF02687"/>
    </source>
</evidence>
<evidence type="ECO:0000256" key="7">
    <source>
        <dbReference type="ARBA" id="ARBA00022989"/>
    </source>
</evidence>
<keyword evidence="4 10" id="KW-1003">Cell membrane</keyword>
<evidence type="ECO:0000256" key="8">
    <source>
        <dbReference type="ARBA" id="ARBA00023136"/>
    </source>
</evidence>
<dbReference type="PANTHER" id="PTHR47755">
    <property type="entry name" value="CELL DIVISION PROTEIN FTSX"/>
    <property type="match status" value="1"/>
</dbReference>
<dbReference type="InterPro" id="IPR004513">
    <property type="entry name" value="FtsX"/>
</dbReference>
<comment type="caution">
    <text evidence="14">The sequence shown here is derived from an EMBL/GenBank/DDBJ whole genome shotgun (WGS) entry which is preliminary data.</text>
</comment>
<name>A0A1G2T748_9BACT</name>
<evidence type="ECO:0000256" key="3">
    <source>
        <dbReference type="ARBA" id="ARBA00021907"/>
    </source>
</evidence>
<evidence type="ECO:0000313" key="14">
    <source>
        <dbReference type="EMBL" id="OHA92848.1"/>
    </source>
</evidence>
<feature type="domain" description="ABC3 transporter permease C-terminal" evidence="12">
    <location>
        <begin position="188"/>
        <end position="308"/>
    </location>
</feature>
<evidence type="ECO:0000256" key="10">
    <source>
        <dbReference type="PIRNR" id="PIRNR003097"/>
    </source>
</evidence>
<evidence type="ECO:0000256" key="1">
    <source>
        <dbReference type="ARBA" id="ARBA00004651"/>
    </source>
</evidence>
<dbReference type="InterPro" id="IPR003838">
    <property type="entry name" value="ABC3_permease_C"/>
</dbReference>
<gene>
    <name evidence="14" type="ORF">A2W58_03290</name>
</gene>
<keyword evidence="9 10" id="KW-0131">Cell cycle</keyword>
<protein>
    <recommendedName>
        <fullName evidence="3 10">Cell division protein FtsX</fullName>
    </recommendedName>
</protein>
<proteinExistence type="inferred from homology"/>
<evidence type="ECO:0000256" key="11">
    <source>
        <dbReference type="SAM" id="Phobius"/>
    </source>
</evidence>
<sequence length="309" mass="34785">MTWIKIKRVITSGFFNFWRNGFISLSSILVMMVTLFVIGATIFSGAILSSTLQEIRDKVDINVYLVRSANENDILELKKNIEQLPEVLLPVVYVSRDLALANFKKRHENDQFTLQALDELGENPLGATLNIKAKDPSQYETIAEFLQNQSTLSPNGESIIDKVNYYQNKAAIDRLSHIINSANRLSFILTVFMIIISILITFNTLRLVIYMSREEISVMRLVGASTMYIRGPFFVAGAIYGFISAILTLIIFYPITIWLGGATQSFFVGFNIFSYYTSHFGEIFLIIVGSGVIIGSISSYLAVCKYLKI</sequence>
<comment type="similarity">
    <text evidence="2 10">Belongs to the ABC-4 integral membrane protein family. FtsX subfamily.</text>
</comment>
<evidence type="ECO:0000313" key="15">
    <source>
        <dbReference type="Proteomes" id="UP000179264"/>
    </source>
</evidence>
<organism evidence="14 15">
    <name type="scientific">Candidatus Zambryskibacteria bacterium RIFCSPHIGHO2_02_38_10.5</name>
    <dbReference type="NCBI Taxonomy" id="1802742"/>
    <lineage>
        <taxon>Bacteria</taxon>
        <taxon>Candidatus Zambryskiibacteriota</taxon>
    </lineage>
</organism>
<dbReference type="PANTHER" id="PTHR47755:SF1">
    <property type="entry name" value="CELL DIVISION PROTEIN FTSX"/>
    <property type="match status" value="1"/>
</dbReference>
<dbReference type="Pfam" id="PF02687">
    <property type="entry name" value="FtsX"/>
    <property type="match status" value="1"/>
</dbReference>
<feature type="transmembrane region" description="Helical" evidence="11">
    <location>
        <begin position="283"/>
        <end position="303"/>
    </location>
</feature>
<dbReference type="Pfam" id="PF18075">
    <property type="entry name" value="FtsX_ECD"/>
    <property type="match status" value="1"/>
</dbReference>
<evidence type="ECO:0000256" key="6">
    <source>
        <dbReference type="ARBA" id="ARBA00022692"/>
    </source>
</evidence>
<dbReference type="InterPro" id="IPR040690">
    <property type="entry name" value="FtsX_ECD"/>
</dbReference>
<dbReference type="Gene3D" id="3.30.70.3040">
    <property type="match status" value="1"/>
</dbReference>
<reference evidence="14 15" key="1">
    <citation type="journal article" date="2016" name="Nat. Commun.">
        <title>Thousands of microbial genomes shed light on interconnected biogeochemical processes in an aquifer system.</title>
        <authorList>
            <person name="Anantharaman K."/>
            <person name="Brown C.T."/>
            <person name="Hug L.A."/>
            <person name="Sharon I."/>
            <person name="Castelle C.J."/>
            <person name="Probst A.J."/>
            <person name="Thomas B.C."/>
            <person name="Singh A."/>
            <person name="Wilkins M.J."/>
            <person name="Karaoz U."/>
            <person name="Brodie E.L."/>
            <person name="Williams K.H."/>
            <person name="Hubbard S.S."/>
            <person name="Banfield J.F."/>
        </authorList>
    </citation>
    <scope>NUCLEOTIDE SEQUENCE [LARGE SCALE GENOMIC DNA]</scope>
</reference>
<dbReference type="Proteomes" id="UP000179264">
    <property type="component" value="Unassembled WGS sequence"/>
</dbReference>
<dbReference type="GO" id="GO:0005886">
    <property type="term" value="C:plasma membrane"/>
    <property type="evidence" value="ECO:0007669"/>
    <property type="project" value="UniProtKB-SubCell"/>
</dbReference>
<feature type="transmembrane region" description="Helical" evidence="11">
    <location>
        <begin position="22"/>
        <end position="48"/>
    </location>
</feature>
<keyword evidence="6 11" id="KW-0812">Transmembrane</keyword>
<dbReference type="EMBL" id="MHVL01000034">
    <property type="protein sequence ID" value="OHA92848.1"/>
    <property type="molecule type" value="Genomic_DNA"/>
</dbReference>
<comment type="subcellular location">
    <subcellularLocation>
        <location evidence="1">Cell membrane</location>
        <topology evidence="1">Multi-pass membrane protein</topology>
    </subcellularLocation>
</comment>
<evidence type="ECO:0000256" key="2">
    <source>
        <dbReference type="ARBA" id="ARBA00007379"/>
    </source>
</evidence>
<feature type="domain" description="FtsX extracellular" evidence="13">
    <location>
        <begin position="59"/>
        <end position="149"/>
    </location>
</feature>
<evidence type="ECO:0000259" key="13">
    <source>
        <dbReference type="Pfam" id="PF18075"/>
    </source>
</evidence>
<dbReference type="GO" id="GO:0051301">
    <property type="term" value="P:cell division"/>
    <property type="evidence" value="ECO:0007669"/>
    <property type="project" value="UniProtKB-KW"/>
</dbReference>
<dbReference type="PIRSF" id="PIRSF003097">
    <property type="entry name" value="FtsX"/>
    <property type="match status" value="1"/>
</dbReference>
<evidence type="ECO:0000256" key="5">
    <source>
        <dbReference type="ARBA" id="ARBA00022618"/>
    </source>
</evidence>